<dbReference type="AlphaFoldDB" id="A0A2N0NB51"/>
<reference evidence="1 2" key="2">
    <citation type="submission" date="2017-09" db="EMBL/GenBank/DDBJ databases">
        <title>Extensive intraspecific genome diversity in a model arbuscular mycorrhizal fungus.</title>
        <authorList>
            <person name="Chen E.C."/>
            <person name="Morin E."/>
            <person name="Beaudet D."/>
            <person name="Noel J."/>
            <person name="Ndikumana S."/>
            <person name="Charron P."/>
            <person name="St-Onge C."/>
            <person name="Giorgi J."/>
            <person name="Grigoriev I.V."/>
            <person name="Roux C."/>
            <person name="Martin F.M."/>
            <person name="Corradi N."/>
        </authorList>
    </citation>
    <scope>NUCLEOTIDE SEQUENCE [LARGE SCALE GENOMIC DNA]</scope>
    <source>
        <strain evidence="1 2">A5</strain>
    </source>
</reference>
<comment type="caution">
    <text evidence="1">The sequence shown here is derived from an EMBL/GenBank/DDBJ whole genome shotgun (WGS) entry which is preliminary data.</text>
</comment>
<dbReference type="EMBL" id="LLXJ01013656">
    <property type="protein sequence ID" value="PKB91815.1"/>
    <property type="molecule type" value="Genomic_DNA"/>
</dbReference>
<evidence type="ECO:0000313" key="1">
    <source>
        <dbReference type="EMBL" id="PKB91815.1"/>
    </source>
</evidence>
<sequence length="106" mass="12213">MDIAFLPNTHIFIEVASTIRQHLLESLPIAGYLRQTHLYWNIENLTVSQEINSPIQVVCHYLKALSKKVAINDQDIHFRSVEGALDLQPLPANECRKLIKDYLFVK</sequence>
<evidence type="ECO:0000313" key="2">
    <source>
        <dbReference type="Proteomes" id="UP000232722"/>
    </source>
</evidence>
<dbReference type="Proteomes" id="UP000232722">
    <property type="component" value="Unassembled WGS sequence"/>
</dbReference>
<gene>
    <name evidence="1" type="ORF">RhiirA5_508485</name>
</gene>
<accession>A0A2N0NB51</accession>
<feature type="non-terminal residue" evidence="1">
    <location>
        <position position="106"/>
    </location>
</feature>
<reference evidence="1 2" key="1">
    <citation type="submission" date="2016-04" db="EMBL/GenBank/DDBJ databases">
        <title>Genome analyses suggest a sexual origin of heterokaryosis in a supposedly ancient asexual fungus.</title>
        <authorList>
            <person name="Ropars J."/>
            <person name="Sedzielewska K."/>
            <person name="Noel J."/>
            <person name="Charron P."/>
            <person name="Farinelli L."/>
            <person name="Marton T."/>
            <person name="Kruger M."/>
            <person name="Pelin A."/>
            <person name="Brachmann A."/>
            <person name="Corradi N."/>
        </authorList>
    </citation>
    <scope>NUCLEOTIDE SEQUENCE [LARGE SCALE GENOMIC DNA]</scope>
    <source>
        <strain evidence="1 2">A5</strain>
    </source>
</reference>
<proteinExistence type="predicted"/>
<organism evidence="1 2">
    <name type="scientific">Rhizophagus irregularis</name>
    <dbReference type="NCBI Taxonomy" id="588596"/>
    <lineage>
        <taxon>Eukaryota</taxon>
        <taxon>Fungi</taxon>
        <taxon>Fungi incertae sedis</taxon>
        <taxon>Mucoromycota</taxon>
        <taxon>Glomeromycotina</taxon>
        <taxon>Glomeromycetes</taxon>
        <taxon>Glomerales</taxon>
        <taxon>Glomeraceae</taxon>
        <taxon>Rhizophagus</taxon>
    </lineage>
</organism>
<name>A0A2N0NB51_9GLOM</name>
<protein>
    <submittedName>
        <fullName evidence="1">Uncharacterized protein</fullName>
    </submittedName>
</protein>